<dbReference type="PANTHER" id="PTHR43808">
    <property type="entry name" value="ACETYLORNITHINE DEACETYLASE"/>
    <property type="match status" value="1"/>
</dbReference>
<keyword evidence="5" id="KW-1185">Reference proteome</keyword>
<dbReference type="PANTHER" id="PTHR43808:SF9">
    <property type="entry name" value="BLL0789 PROTEIN"/>
    <property type="match status" value="1"/>
</dbReference>
<keyword evidence="1" id="KW-0479">Metal-binding</keyword>
<protein>
    <submittedName>
        <fullName evidence="4">Hydrolase</fullName>
    </submittedName>
</protein>
<sequence>MLSAMVNTYNYKADLAYLDDRRAPMTETLRAWCAINSGSANLSGLKAMHGALAEAFSALGVEVETVPSGPHRIVTRDGEVVEQPVGDMLRLVKRPQAPVRVLLVGHMDTVFGADHPFQSEKFLDDDTLNAPGAADMKGGLLVMLNALMAIENSSLADRIGYEVLINADEEIGSIGSAHMLTEAAKRAQFACVYEPALPDGTLAGARKGSGNFAAVIRGKSAHAGREHHLGRNAIAAAADFISGVDKLTGQREGLTVNVARVDGGGPNNVVPELAVVRFNVRLEQPEDSDWLLEQANALIADIDGREGYSAKLEGGFTRPPKPMTPQLNAFFLALRAAGVDLGLNIDWVPTGGCCDGNNIAAAGIPVIDTLGVRGAHIHSSAEYAKLDSLVERAKLSTLLLLKIAAGEIPNPGEFVNTEKH</sequence>
<proteinExistence type="predicted"/>
<dbReference type="InterPro" id="IPR002933">
    <property type="entry name" value="Peptidase_M20"/>
</dbReference>
<dbReference type="InterPro" id="IPR011650">
    <property type="entry name" value="Peptidase_M20_dimer"/>
</dbReference>
<dbReference type="Pfam" id="PF07687">
    <property type="entry name" value="M20_dimer"/>
    <property type="match status" value="1"/>
</dbReference>
<dbReference type="InterPro" id="IPR017150">
    <property type="entry name" value="Pept_M20_glutamate_carboxypep"/>
</dbReference>
<keyword evidence="2 4" id="KW-0378">Hydrolase</keyword>
<dbReference type="Gene3D" id="3.40.630.10">
    <property type="entry name" value="Zn peptidases"/>
    <property type="match status" value="1"/>
</dbReference>
<evidence type="ECO:0000313" key="4">
    <source>
        <dbReference type="EMBL" id="MFC6037101.1"/>
    </source>
</evidence>
<feature type="domain" description="Peptidase M20 dimerisation" evidence="3">
    <location>
        <begin position="205"/>
        <end position="302"/>
    </location>
</feature>
<dbReference type="SUPFAM" id="SSF53187">
    <property type="entry name" value="Zn-dependent exopeptidases"/>
    <property type="match status" value="1"/>
</dbReference>
<dbReference type="PIRSF" id="PIRSF037238">
    <property type="entry name" value="Carboxypeptidase_G2"/>
    <property type="match status" value="1"/>
</dbReference>
<reference evidence="4 5" key="1">
    <citation type="submission" date="2024-09" db="EMBL/GenBank/DDBJ databases">
        <authorList>
            <person name="Zhang Z.-H."/>
        </authorList>
    </citation>
    <scope>NUCLEOTIDE SEQUENCE [LARGE SCALE GENOMIC DNA]</scope>
    <source>
        <strain evidence="4 5">HHTR114</strain>
    </source>
</reference>
<organism evidence="4 5">
    <name type="scientific">Hyphococcus aureus</name>
    <dbReference type="NCBI Taxonomy" id="2666033"/>
    <lineage>
        <taxon>Bacteria</taxon>
        <taxon>Pseudomonadati</taxon>
        <taxon>Pseudomonadota</taxon>
        <taxon>Alphaproteobacteria</taxon>
        <taxon>Parvularculales</taxon>
        <taxon>Parvularculaceae</taxon>
        <taxon>Hyphococcus</taxon>
    </lineage>
</organism>
<dbReference type="EMBL" id="JBHPON010000002">
    <property type="protein sequence ID" value="MFC6037101.1"/>
    <property type="molecule type" value="Genomic_DNA"/>
</dbReference>
<dbReference type="Pfam" id="PF01546">
    <property type="entry name" value="Peptidase_M20"/>
    <property type="match status" value="1"/>
</dbReference>
<dbReference type="RefSeq" id="WP_379881655.1">
    <property type="nucleotide sequence ID" value="NZ_JBHPON010000002.1"/>
</dbReference>
<comment type="caution">
    <text evidence="4">The sequence shown here is derived from an EMBL/GenBank/DDBJ whole genome shotgun (WGS) entry which is preliminary data.</text>
</comment>
<evidence type="ECO:0000256" key="1">
    <source>
        <dbReference type="ARBA" id="ARBA00022723"/>
    </source>
</evidence>
<dbReference type="InterPro" id="IPR036264">
    <property type="entry name" value="Bact_exopeptidase_dim_dom"/>
</dbReference>
<gene>
    <name evidence="4" type="ORF">ACFMB1_16215</name>
</gene>
<evidence type="ECO:0000313" key="5">
    <source>
        <dbReference type="Proteomes" id="UP001596116"/>
    </source>
</evidence>
<dbReference type="InterPro" id="IPR050072">
    <property type="entry name" value="Peptidase_M20A"/>
</dbReference>
<evidence type="ECO:0000256" key="2">
    <source>
        <dbReference type="ARBA" id="ARBA00022801"/>
    </source>
</evidence>
<evidence type="ECO:0000259" key="3">
    <source>
        <dbReference type="Pfam" id="PF07687"/>
    </source>
</evidence>
<dbReference type="CDD" id="cd03885">
    <property type="entry name" value="M20_CPDG2"/>
    <property type="match status" value="1"/>
</dbReference>
<dbReference type="SUPFAM" id="SSF55031">
    <property type="entry name" value="Bacterial exopeptidase dimerisation domain"/>
    <property type="match status" value="1"/>
</dbReference>
<dbReference type="NCBIfam" id="NF005602">
    <property type="entry name" value="PRK07338.1"/>
    <property type="match status" value="1"/>
</dbReference>
<dbReference type="GO" id="GO:0016787">
    <property type="term" value="F:hydrolase activity"/>
    <property type="evidence" value="ECO:0007669"/>
    <property type="project" value="UniProtKB-KW"/>
</dbReference>
<name>A0ABW1L298_9PROT</name>
<accession>A0ABW1L298</accession>
<dbReference type="Gene3D" id="3.30.70.360">
    <property type="match status" value="1"/>
</dbReference>
<dbReference type="Proteomes" id="UP001596116">
    <property type="component" value="Unassembled WGS sequence"/>
</dbReference>